<feature type="region of interest" description="Disordered" evidence="1">
    <location>
        <begin position="226"/>
        <end position="261"/>
    </location>
</feature>
<gene>
    <name evidence="2" type="ORF">BP00DRAFT_456709</name>
</gene>
<dbReference type="PANTHER" id="PTHR38436">
    <property type="entry name" value="POLYKETIDE CYCLASE SNOAL-LIKE DOMAIN"/>
    <property type="match status" value="1"/>
</dbReference>
<feature type="region of interest" description="Disordered" evidence="1">
    <location>
        <begin position="399"/>
        <end position="457"/>
    </location>
</feature>
<organism evidence="2 3">
    <name type="scientific">Aspergillus indologenus CBS 114.80</name>
    <dbReference type="NCBI Taxonomy" id="1450541"/>
    <lineage>
        <taxon>Eukaryota</taxon>
        <taxon>Fungi</taxon>
        <taxon>Dikarya</taxon>
        <taxon>Ascomycota</taxon>
        <taxon>Pezizomycotina</taxon>
        <taxon>Eurotiomycetes</taxon>
        <taxon>Eurotiomycetidae</taxon>
        <taxon>Eurotiales</taxon>
        <taxon>Aspergillaceae</taxon>
        <taxon>Aspergillus</taxon>
        <taxon>Aspergillus subgen. Circumdati</taxon>
    </lineage>
</organism>
<evidence type="ECO:0000313" key="3">
    <source>
        <dbReference type="Proteomes" id="UP000248817"/>
    </source>
</evidence>
<dbReference type="InterPro" id="IPR032710">
    <property type="entry name" value="NTF2-like_dom_sf"/>
</dbReference>
<dbReference type="AlphaFoldDB" id="A0A2V5ICJ6"/>
<evidence type="ECO:0008006" key="4">
    <source>
        <dbReference type="Google" id="ProtNLM"/>
    </source>
</evidence>
<dbReference type="Gene3D" id="3.10.450.50">
    <property type="match status" value="1"/>
</dbReference>
<sequence>MAQPSPTSAQSAQPAQLCITAEDELFDEEFLQTWRREGFQVTYIPFQSDRKRYLAALDAVKQGLRVSEVYAIISFGDAASFCLTHYLKLPNTNKLCALIAYYPTAIPGPASQYPASMQVLVHLANQTVNVHYPPAKTGHKATVVRKQVGPGVGIGDRLALGYAAFSYVGALPGFAEHDLEEYSRIPAQMAWSRTLGVLQRGFRRVAAVDLERVWDEMQEARYFSPNETALLPAPPPPPPESEANTTTASPPPSALYTPTLQGATGHHPLQDFYATNFHAHRPASMRLQLLSRTVGADRVVDEVLITFRHSQPMDWILPGVPPTHREVKVVVVSIAHLCSGDGRLYSEHVYWDQASVLVQVGLLDPGVVPAGWPRVQRVPAVGGEAAAAVLAGGVEGVSGGDGDFSDFDSGSGEGSEEESGYDSFSGRESGGEGEALRKEATEEQISLEGLTVSSGEG</sequence>
<proteinExistence type="predicted"/>
<reference evidence="2 3" key="1">
    <citation type="submission" date="2018-02" db="EMBL/GenBank/DDBJ databases">
        <title>The genomes of Aspergillus section Nigri reveals drivers in fungal speciation.</title>
        <authorList>
            <consortium name="DOE Joint Genome Institute"/>
            <person name="Vesth T.C."/>
            <person name="Nybo J."/>
            <person name="Theobald S."/>
            <person name="Brandl J."/>
            <person name="Frisvad J.C."/>
            <person name="Nielsen K.F."/>
            <person name="Lyhne E.K."/>
            <person name="Kogle M.E."/>
            <person name="Kuo A."/>
            <person name="Riley R."/>
            <person name="Clum A."/>
            <person name="Nolan M."/>
            <person name="Lipzen A."/>
            <person name="Salamov A."/>
            <person name="Henrissat B."/>
            <person name="Wiebenga A."/>
            <person name="De vries R.P."/>
            <person name="Grigoriev I.V."/>
            <person name="Mortensen U.H."/>
            <person name="Andersen M.R."/>
            <person name="Baker S.E."/>
        </authorList>
    </citation>
    <scope>NUCLEOTIDE SEQUENCE [LARGE SCALE GENOMIC DNA]</scope>
    <source>
        <strain evidence="2 3">CBS 114.80</strain>
    </source>
</reference>
<accession>A0A2V5ICJ6</accession>
<keyword evidence="3" id="KW-1185">Reference proteome</keyword>
<name>A0A2V5ICJ6_9EURO</name>
<dbReference type="EMBL" id="KZ825498">
    <property type="protein sequence ID" value="PYI31904.1"/>
    <property type="molecule type" value="Genomic_DNA"/>
</dbReference>
<dbReference type="GO" id="GO:0030638">
    <property type="term" value="P:polyketide metabolic process"/>
    <property type="evidence" value="ECO:0007669"/>
    <property type="project" value="InterPro"/>
</dbReference>
<dbReference type="Proteomes" id="UP000248817">
    <property type="component" value="Unassembled WGS sequence"/>
</dbReference>
<protein>
    <recommendedName>
        <fullName evidence="4">Dienelactone hydrolase</fullName>
    </recommendedName>
</protein>
<evidence type="ECO:0000256" key="1">
    <source>
        <dbReference type="SAM" id="MobiDB-lite"/>
    </source>
</evidence>
<evidence type="ECO:0000313" key="2">
    <source>
        <dbReference type="EMBL" id="PYI31904.1"/>
    </source>
</evidence>
<dbReference type="PANTHER" id="PTHR38436:SF3">
    <property type="entry name" value="CARBOXYMETHYLENEBUTENOLIDASE-RELATED"/>
    <property type="match status" value="1"/>
</dbReference>
<dbReference type="SUPFAM" id="SSF54427">
    <property type="entry name" value="NTF2-like"/>
    <property type="match status" value="1"/>
</dbReference>
<dbReference type="InterPro" id="IPR009959">
    <property type="entry name" value="Cyclase_SnoaL-like"/>
</dbReference>